<keyword evidence="2" id="KW-1185">Reference proteome</keyword>
<accession>A0ABN9YAH0</accession>
<sequence>AVDCAQRAGAGGSHAGLWERLSSRAQALLPDLTAAELCRALFGFYRARHSDDGLLHGSCEAILTETPGTDLKPNDAALLLKALSKHRFVHLPATDFLLRRCAEELPSATAADISHLLSAVVRLGLRERLAERGPHPGLLGRLFAAARAQLADAYLPPADLTNLCAAAALLPAVEQSAALLAAAAGQLRGRADRAAAAPPRDVVRHRIFGSDPISVLAGSI</sequence>
<name>A0ABN9YAH0_9DINO</name>
<gene>
    <name evidence="1" type="ORF">PCOR1329_LOCUS83854</name>
</gene>
<evidence type="ECO:0000313" key="1">
    <source>
        <dbReference type="EMBL" id="CAK0909429.1"/>
    </source>
</evidence>
<proteinExistence type="predicted"/>
<reference evidence="1" key="1">
    <citation type="submission" date="2023-10" db="EMBL/GenBank/DDBJ databases">
        <authorList>
            <person name="Chen Y."/>
            <person name="Shah S."/>
            <person name="Dougan E. K."/>
            <person name="Thang M."/>
            <person name="Chan C."/>
        </authorList>
    </citation>
    <scope>NUCLEOTIDE SEQUENCE [LARGE SCALE GENOMIC DNA]</scope>
</reference>
<dbReference type="EMBL" id="CAUYUJ010022193">
    <property type="protein sequence ID" value="CAK0909429.1"/>
    <property type="molecule type" value="Genomic_DNA"/>
</dbReference>
<feature type="non-terminal residue" evidence="1">
    <location>
        <position position="1"/>
    </location>
</feature>
<organism evidence="1 2">
    <name type="scientific">Prorocentrum cordatum</name>
    <dbReference type="NCBI Taxonomy" id="2364126"/>
    <lineage>
        <taxon>Eukaryota</taxon>
        <taxon>Sar</taxon>
        <taxon>Alveolata</taxon>
        <taxon>Dinophyceae</taxon>
        <taxon>Prorocentrales</taxon>
        <taxon>Prorocentraceae</taxon>
        <taxon>Prorocentrum</taxon>
    </lineage>
</organism>
<comment type="caution">
    <text evidence="1">The sequence shown here is derived from an EMBL/GenBank/DDBJ whole genome shotgun (WGS) entry which is preliminary data.</text>
</comment>
<dbReference type="Proteomes" id="UP001189429">
    <property type="component" value="Unassembled WGS sequence"/>
</dbReference>
<protein>
    <submittedName>
        <fullName evidence="1">Uncharacterized protein</fullName>
    </submittedName>
</protein>
<evidence type="ECO:0000313" key="2">
    <source>
        <dbReference type="Proteomes" id="UP001189429"/>
    </source>
</evidence>